<dbReference type="VEuPathDB" id="AmoebaDB:NAEGRDRAFT_46850"/>
<feature type="region of interest" description="Disordered" evidence="1">
    <location>
        <begin position="89"/>
        <end position="120"/>
    </location>
</feature>
<dbReference type="AlphaFoldDB" id="D2V5K1"/>
<dbReference type="GeneID" id="8849476"/>
<dbReference type="InParanoid" id="D2V5K1"/>
<keyword evidence="3" id="KW-1185">Reference proteome</keyword>
<dbReference type="EMBL" id="GG738853">
    <property type="protein sequence ID" value="EFC47812.1"/>
    <property type="molecule type" value="Genomic_DNA"/>
</dbReference>
<feature type="compositionally biased region" description="Low complexity" evidence="1">
    <location>
        <begin position="106"/>
        <end position="119"/>
    </location>
</feature>
<name>D2V5K1_NAEGR</name>
<dbReference type="OrthoDB" id="10659860at2759"/>
<dbReference type="Proteomes" id="UP000006671">
    <property type="component" value="Unassembled WGS sequence"/>
</dbReference>
<protein>
    <submittedName>
        <fullName evidence="2">Predicted protein</fullName>
    </submittedName>
</protein>
<evidence type="ECO:0000313" key="3">
    <source>
        <dbReference type="Proteomes" id="UP000006671"/>
    </source>
</evidence>
<proteinExistence type="predicted"/>
<evidence type="ECO:0000256" key="1">
    <source>
        <dbReference type="SAM" id="MobiDB-lite"/>
    </source>
</evidence>
<accession>D2V5K1</accession>
<dbReference type="RefSeq" id="XP_002680556.1">
    <property type="nucleotide sequence ID" value="XM_002680510.1"/>
</dbReference>
<gene>
    <name evidence="2" type="ORF">NAEGRDRAFT_46850</name>
</gene>
<evidence type="ECO:0000313" key="2">
    <source>
        <dbReference type="EMBL" id="EFC47812.1"/>
    </source>
</evidence>
<sequence length="447" mass="51630">MQMDKSPINFSNKMTQLPIRKVNGKLSEPSTSSAIKTDNKILQTVSKTAERNIFKKQIQPLSDIILETDEDHGDDIKCVRTNHLTKFKAFSAPTPQNNHEHDFRSSDSNSSTNTSSSNTKRPISHLYIQSSLEINHKTFKQLPFELIFDLIFPFLCLPDILQFSSSCKLFQSYIFHIIEPNDSMWRHQLQNTIPFLNQLTNRRILEMNNRNSKGLNSVQHQALIMQGVLQEFIVRVRRRIQYFEGILSEELIVKHSNSLSNKVNSIPPNYRNNTAVAGDVNVPTVVESIVGSDYEGFFELGEDYSIRKCVISICSEFLREIKPFSLEHVHIHEFYDPSQYNTSLKKKNSLKNLLKHHSLRNLTLSPSENSDNQHYFDNDTYKHQLLQGIQSEETLQTCRMTIVGCSERAVHPCILQTFRKNQFPEDYISIYGKNFSSDASIRNTQYE</sequence>
<dbReference type="KEGG" id="ngr:NAEGRDRAFT_46850"/>
<reference evidence="2 3" key="1">
    <citation type="journal article" date="2010" name="Cell">
        <title>The genome of Naegleria gruberi illuminates early eukaryotic versatility.</title>
        <authorList>
            <person name="Fritz-Laylin L.K."/>
            <person name="Prochnik S.E."/>
            <person name="Ginger M.L."/>
            <person name="Dacks J.B."/>
            <person name="Carpenter M.L."/>
            <person name="Field M.C."/>
            <person name="Kuo A."/>
            <person name="Paredez A."/>
            <person name="Chapman J."/>
            <person name="Pham J."/>
            <person name="Shu S."/>
            <person name="Neupane R."/>
            <person name="Cipriano M."/>
            <person name="Mancuso J."/>
            <person name="Tu H."/>
            <person name="Salamov A."/>
            <person name="Lindquist E."/>
            <person name="Shapiro H."/>
            <person name="Lucas S."/>
            <person name="Grigoriev I.V."/>
            <person name="Cande W.Z."/>
            <person name="Fulton C."/>
            <person name="Rokhsar D.S."/>
            <person name="Dawson S.C."/>
        </authorList>
    </citation>
    <scope>NUCLEOTIDE SEQUENCE [LARGE SCALE GENOMIC DNA]</scope>
    <source>
        <strain evidence="2 3">NEG-M</strain>
    </source>
</reference>
<organism evidence="3">
    <name type="scientific">Naegleria gruberi</name>
    <name type="common">Amoeba</name>
    <dbReference type="NCBI Taxonomy" id="5762"/>
    <lineage>
        <taxon>Eukaryota</taxon>
        <taxon>Discoba</taxon>
        <taxon>Heterolobosea</taxon>
        <taxon>Tetramitia</taxon>
        <taxon>Eutetramitia</taxon>
        <taxon>Vahlkampfiidae</taxon>
        <taxon>Naegleria</taxon>
    </lineage>
</organism>